<dbReference type="GO" id="GO:0016301">
    <property type="term" value="F:kinase activity"/>
    <property type="evidence" value="ECO:0007669"/>
    <property type="project" value="UniProtKB-KW"/>
</dbReference>
<dbReference type="Proteomes" id="UP001596152">
    <property type="component" value="Unassembled WGS sequence"/>
</dbReference>
<keyword evidence="4" id="KW-1185">Reference proteome</keyword>
<dbReference type="Gene3D" id="3.40.50.300">
    <property type="entry name" value="P-loop containing nucleotide triphosphate hydrolases"/>
    <property type="match status" value="1"/>
</dbReference>
<dbReference type="PANTHER" id="PTHR42700:SF1">
    <property type="entry name" value="SULFATE ADENYLYLTRANSFERASE"/>
    <property type="match status" value="1"/>
</dbReference>
<organism evidence="3 4">
    <name type="scientific">Brevundimonas staleyi</name>
    <dbReference type="NCBI Taxonomy" id="74326"/>
    <lineage>
        <taxon>Bacteria</taxon>
        <taxon>Pseudomonadati</taxon>
        <taxon>Pseudomonadota</taxon>
        <taxon>Alphaproteobacteria</taxon>
        <taxon>Caulobacterales</taxon>
        <taxon>Caulobacteraceae</taxon>
        <taxon>Brevundimonas</taxon>
    </lineage>
</organism>
<dbReference type="PANTHER" id="PTHR42700">
    <property type="entry name" value="SULFATE ADENYLYLTRANSFERASE"/>
    <property type="match status" value="1"/>
</dbReference>
<dbReference type="SUPFAM" id="SSF52540">
    <property type="entry name" value="P-loop containing nucleoside triphosphate hydrolases"/>
    <property type="match status" value="1"/>
</dbReference>
<comment type="caution">
    <text evidence="3">The sequence shown here is derived from an EMBL/GenBank/DDBJ whole genome shotgun (WGS) entry which is preliminary data.</text>
</comment>
<evidence type="ECO:0000313" key="4">
    <source>
        <dbReference type="Proteomes" id="UP001596152"/>
    </source>
</evidence>
<dbReference type="InterPro" id="IPR027417">
    <property type="entry name" value="P-loop_NTPase"/>
</dbReference>
<dbReference type="RefSeq" id="WP_376866428.1">
    <property type="nucleotide sequence ID" value="NZ_JBHSLF010000012.1"/>
</dbReference>
<feature type="domain" description="APS kinase" evidence="2">
    <location>
        <begin position="15"/>
        <end position="161"/>
    </location>
</feature>
<sequence>MSRLPAPDEPACTPGVTYWVTGRSGSGKTTLAQALTTRLTARGRPVIQLDGDRMREILGQGYSHEEVDRRQLAAIYGKLCREISGQGSDVVCSTVSMFHAAHQWNRENLPRYVEIYLRVPIPILAQRHPKGLYARGLAGHIRNVPGVDQTFEEPIDPDVLIEDDGSKTAAVVAEELFRHLHLEREAA</sequence>
<dbReference type="InterPro" id="IPR059117">
    <property type="entry name" value="APS_kinase_dom"/>
</dbReference>
<dbReference type="NCBIfam" id="NF004041">
    <property type="entry name" value="PRK05541.1"/>
    <property type="match status" value="1"/>
</dbReference>
<evidence type="ECO:0000313" key="3">
    <source>
        <dbReference type="EMBL" id="MFC5343372.1"/>
    </source>
</evidence>
<dbReference type="Pfam" id="PF01583">
    <property type="entry name" value="APS_kinase"/>
    <property type="match status" value="1"/>
</dbReference>
<proteinExistence type="predicted"/>
<name>A0ABW0FPS9_9CAUL</name>
<keyword evidence="1" id="KW-0808">Transferase</keyword>
<keyword evidence="3" id="KW-0418">Kinase</keyword>
<evidence type="ECO:0000256" key="1">
    <source>
        <dbReference type="ARBA" id="ARBA00022679"/>
    </source>
</evidence>
<reference evidence="4" key="1">
    <citation type="journal article" date="2019" name="Int. J. Syst. Evol. Microbiol.">
        <title>The Global Catalogue of Microorganisms (GCM) 10K type strain sequencing project: providing services to taxonomists for standard genome sequencing and annotation.</title>
        <authorList>
            <consortium name="The Broad Institute Genomics Platform"/>
            <consortium name="The Broad Institute Genome Sequencing Center for Infectious Disease"/>
            <person name="Wu L."/>
            <person name="Ma J."/>
        </authorList>
    </citation>
    <scope>NUCLEOTIDE SEQUENCE [LARGE SCALE GENOMIC DNA]</scope>
    <source>
        <strain evidence="4">JCM 12125</strain>
    </source>
</reference>
<protein>
    <submittedName>
        <fullName evidence="3">Adenylyl-sulfate kinase</fullName>
    </submittedName>
</protein>
<dbReference type="InterPro" id="IPR050512">
    <property type="entry name" value="Sulf_AdTrans/APS_kinase"/>
</dbReference>
<dbReference type="EMBL" id="JBHSLF010000012">
    <property type="protein sequence ID" value="MFC5343372.1"/>
    <property type="molecule type" value="Genomic_DNA"/>
</dbReference>
<evidence type="ECO:0000259" key="2">
    <source>
        <dbReference type="Pfam" id="PF01583"/>
    </source>
</evidence>
<gene>
    <name evidence="3" type="ORF">ACFPIE_05550</name>
</gene>
<accession>A0ABW0FPS9</accession>